<feature type="compositionally biased region" description="Basic and acidic residues" evidence="1">
    <location>
        <begin position="508"/>
        <end position="523"/>
    </location>
</feature>
<sequence length="541" mass="57801">MRAHAFFCLVALAAFLGVESVLCVGSYPGENGAEKYCMENLYCNEESEKCIHFVTPQPGSDDLSSPDWKEADCFCRNDKFVMNKELGGCVSQVLPGVPNPVKCSSDNDCQGIENSMCCRPDNCETAMTAAADSVGPVCRCKSTYQVDHGGCTSLCPEGYTYNDDGGCQLEAGRCTYDEDCENPYLSVSVTGVAMSKCKDGHIAMAVPIDSAINLGPAGQCVECMTDFDCNAVNCDADNFDPACLLDNPDDDRICDADNRCRHQGGIDLDPCPTYAQQDDFGRCVYELGQCRTTENCEDGLLCKDASQETPGKCVECLVSWRDCSDEKFCDPDGNCRMPGSIENNCPPYAPADSFGRCAFRPGECRTGNDCEEDGQLCKDGSYISPGKCVDCIEDKDCRPQCEFGNIDPECLSSTNMMKICDKPAGVCRIPGGIDLPTPGGSSVPSPLLPSFPSLFPSLPSLVSPNLVSGGEEEEEEPARGGSGRGSSNSNNGGGGGGTKNGNNNNGGKKPEREKEKKDDEGRRPTPSRTTVALTTLRQSSG</sequence>
<reference evidence="3 4" key="1">
    <citation type="submission" date="2024-03" db="EMBL/GenBank/DDBJ databases">
        <title>Complete genome sequence of the green alga Chloropicon roscoffensis RCC1871.</title>
        <authorList>
            <person name="Lemieux C."/>
            <person name="Pombert J.-F."/>
            <person name="Otis C."/>
            <person name="Turmel M."/>
        </authorList>
    </citation>
    <scope>NUCLEOTIDE SEQUENCE [LARGE SCALE GENOMIC DNA]</scope>
    <source>
        <strain evidence="3 4">RCC1871</strain>
    </source>
</reference>
<organism evidence="3 4">
    <name type="scientific">Chloropicon roscoffensis</name>
    <dbReference type="NCBI Taxonomy" id="1461544"/>
    <lineage>
        <taxon>Eukaryota</taxon>
        <taxon>Viridiplantae</taxon>
        <taxon>Chlorophyta</taxon>
        <taxon>Chloropicophyceae</taxon>
        <taxon>Chloropicales</taxon>
        <taxon>Chloropicaceae</taxon>
        <taxon>Chloropicon</taxon>
    </lineage>
</organism>
<evidence type="ECO:0000256" key="2">
    <source>
        <dbReference type="SAM" id="SignalP"/>
    </source>
</evidence>
<gene>
    <name evidence="3" type="ORF">HKI87_15g78980</name>
</gene>
<evidence type="ECO:0000256" key="1">
    <source>
        <dbReference type="SAM" id="MobiDB-lite"/>
    </source>
</evidence>
<name>A0AAX4PJX8_9CHLO</name>
<feature type="signal peptide" evidence="2">
    <location>
        <begin position="1"/>
        <end position="23"/>
    </location>
</feature>
<feature type="chain" id="PRO_5043926486" evidence="2">
    <location>
        <begin position="24"/>
        <end position="541"/>
    </location>
</feature>
<keyword evidence="2" id="KW-0732">Signal</keyword>
<dbReference type="EMBL" id="CP151515">
    <property type="protein sequence ID" value="WZN66333.1"/>
    <property type="molecule type" value="Genomic_DNA"/>
</dbReference>
<feature type="region of interest" description="Disordered" evidence="1">
    <location>
        <begin position="462"/>
        <end position="541"/>
    </location>
</feature>
<proteinExistence type="predicted"/>
<evidence type="ECO:0000313" key="4">
    <source>
        <dbReference type="Proteomes" id="UP001472866"/>
    </source>
</evidence>
<dbReference type="Proteomes" id="UP001472866">
    <property type="component" value="Chromosome 15"/>
</dbReference>
<keyword evidence="4" id="KW-1185">Reference proteome</keyword>
<accession>A0AAX4PJX8</accession>
<protein>
    <submittedName>
        <fullName evidence="3">Uncharacterized protein</fullName>
    </submittedName>
</protein>
<dbReference type="AlphaFoldDB" id="A0AAX4PJX8"/>
<feature type="compositionally biased region" description="Polar residues" evidence="1">
    <location>
        <begin position="526"/>
        <end position="541"/>
    </location>
</feature>
<evidence type="ECO:0000313" key="3">
    <source>
        <dbReference type="EMBL" id="WZN66333.1"/>
    </source>
</evidence>